<protein>
    <submittedName>
        <fullName evidence="2">DUF4249 family protein</fullName>
    </submittedName>
</protein>
<dbReference type="OrthoDB" id="1430047at2"/>
<evidence type="ECO:0000313" key="3">
    <source>
        <dbReference type="EMBL" id="SMO47954.1"/>
    </source>
</evidence>
<feature type="signal peptide" evidence="1">
    <location>
        <begin position="1"/>
        <end position="18"/>
    </location>
</feature>
<evidence type="ECO:0000313" key="5">
    <source>
        <dbReference type="Proteomes" id="UP000468990"/>
    </source>
</evidence>
<dbReference type="Proteomes" id="UP000468990">
    <property type="component" value="Unassembled WGS sequence"/>
</dbReference>
<dbReference type="Pfam" id="PF14054">
    <property type="entry name" value="DUF4249"/>
    <property type="match status" value="1"/>
</dbReference>
<dbReference type="RefSeq" id="WP_142449763.1">
    <property type="nucleotide sequence ID" value="NZ_FXTA01000001.1"/>
</dbReference>
<sequence>MKKAVLYLIIFVSIFATSCEEVVDVELDTAPPKLVIEAAINWQKGTTGRQQTIKLTTTTGYFENVIPTVSGAKIYIKNSANEQFNFNEVPKTGRYICTNFKPVLNQEYTLTVISNGQTYTATEKMQSVAPITHIEQNNEGGFTGKDIEIRAYYNDPADADNFYLYKYVYSSKIKSNYYVDEDKFFQGNEFFSLSDDDELKSGDEIEITHFGISKQYYNYMSILVSIAGTNVGGPFQSPPATVKGNIINTTNKENYPLGYFSLSETDLKKFTIKQTN</sequence>
<gene>
    <name evidence="2" type="ORF">GJU42_05910</name>
    <name evidence="3" type="ORF">SAMN06265349_1011185</name>
</gene>
<dbReference type="EMBL" id="WKKG01000002">
    <property type="protein sequence ID" value="MRX67497.1"/>
    <property type="molecule type" value="Genomic_DNA"/>
</dbReference>
<feature type="chain" id="PRO_5043205562" evidence="1">
    <location>
        <begin position="19"/>
        <end position="276"/>
    </location>
</feature>
<reference evidence="3 4" key="1">
    <citation type="submission" date="2017-05" db="EMBL/GenBank/DDBJ databases">
        <authorList>
            <person name="Varghese N."/>
            <person name="Submissions S."/>
        </authorList>
    </citation>
    <scope>NUCLEOTIDE SEQUENCE [LARGE SCALE GENOMIC DNA]</scope>
    <source>
        <strain evidence="3 4">DSM 19382</strain>
    </source>
</reference>
<dbReference type="Proteomes" id="UP000317289">
    <property type="component" value="Unassembled WGS sequence"/>
</dbReference>
<dbReference type="PROSITE" id="PS51257">
    <property type="entry name" value="PROKAR_LIPOPROTEIN"/>
    <property type="match status" value="1"/>
</dbReference>
<keyword evidence="5" id="KW-1185">Reference proteome</keyword>
<name>A0A521BLB7_9FLAO</name>
<dbReference type="AlphaFoldDB" id="A0A521BLB7"/>
<reference evidence="2 5" key="2">
    <citation type="submission" date="2019-11" db="EMBL/GenBank/DDBJ databases">
        <title>Flavobacterium resistens genome.</title>
        <authorList>
            <person name="Wilson V.M."/>
            <person name="Newman J.D."/>
        </authorList>
    </citation>
    <scope>NUCLEOTIDE SEQUENCE [LARGE SCALE GENOMIC DNA]</scope>
    <source>
        <strain evidence="2 5">DSM 19382</strain>
    </source>
</reference>
<proteinExistence type="predicted"/>
<organism evidence="3 4">
    <name type="scientific">Flavobacterium resistens</name>
    <dbReference type="NCBI Taxonomy" id="443612"/>
    <lineage>
        <taxon>Bacteria</taxon>
        <taxon>Pseudomonadati</taxon>
        <taxon>Bacteroidota</taxon>
        <taxon>Flavobacteriia</taxon>
        <taxon>Flavobacteriales</taxon>
        <taxon>Flavobacteriaceae</taxon>
        <taxon>Flavobacterium</taxon>
    </lineage>
</organism>
<evidence type="ECO:0000256" key="1">
    <source>
        <dbReference type="SAM" id="SignalP"/>
    </source>
</evidence>
<accession>A0A521BLB7</accession>
<dbReference type="EMBL" id="FXTA01000001">
    <property type="protein sequence ID" value="SMO47954.1"/>
    <property type="molecule type" value="Genomic_DNA"/>
</dbReference>
<evidence type="ECO:0000313" key="4">
    <source>
        <dbReference type="Proteomes" id="UP000317289"/>
    </source>
</evidence>
<dbReference type="InterPro" id="IPR025345">
    <property type="entry name" value="DUF4249"/>
</dbReference>
<evidence type="ECO:0000313" key="2">
    <source>
        <dbReference type="EMBL" id="MRX67497.1"/>
    </source>
</evidence>
<keyword evidence="1" id="KW-0732">Signal</keyword>